<keyword evidence="2" id="KW-1185">Reference proteome</keyword>
<accession>A0ACC1BNM9</accession>
<name>A0ACC1BNM9_9ROSI</name>
<sequence>MEENHKLILLEIFN</sequence>
<evidence type="ECO:0000313" key="2">
    <source>
        <dbReference type="Proteomes" id="UP001164250"/>
    </source>
</evidence>
<organism evidence="1 2">
    <name type="scientific">Pistacia atlantica</name>
    <dbReference type="NCBI Taxonomy" id="434234"/>
    <lineage>
        <taxon>Eukaryota</taxon>
        <taxon>Viridiplantae</taxon>
        <taxon>Streptophyta</taxon>
        <taxon>Embryophyta</taxon>
        <taxon>Tracheophyta</taxon>
        <taxon>Spermatophyta</taxon>
        <taxon>Magnoliopsida</taxon>
        <taxon>eudicotyledons</taxon>
        <taxon>Gunneridae</taxon>
        <taxon>Pentapetalae</taxon>
        <taxon>rosids</taxon>
        <taxon>malvids</taxon>
        <taxon>Sapindales</taxon>
        <taxon>Anacardiaceae</taxon>
        <taxon>Pistacia</taxon>
    </lineage>
</organism>
<proteinExistence type="predicted"/>
<reference evidence="2" key="1">
    <citation type="journal article" date="2023" name="G3 (Bethesda)">
        <title>Genome assembly and association tests identify interacting loci associated with vigor, precocity, and sex in interspecific pistachio rootstocks.</title>
        <authorList>
            <person name="Palmer W."/>
            <person name="Jacygrad E."/>
            <person name="Sagayaradj S."/>
            <person name="Cavanaugh K."/>
            <person name="Han R."/>
            <person name="Bertier L."/>
            <person name="Beede B."/>
            <person name="Kafkas S."/>
            <person name="Golino D."/>
            <person name="Preece J."/>
            <person name="Michelmore R."/>
        </authorList>
    </citation>
    <scope>NUCLEOTIDE SEQUENCE [LARGE SCALE GENOMIC DNA]</scope>
</reference>
<protein>
    <submittedName>
        <fullName evidence="1">Uncharacterized protein</fullName>
    </submittedName>
</protein>
<gene>
    <name evidence="1" type="ORF">Patl1_21110</name>
</gene>
<evidence type="ECO:0000313" key="1">
    <source>
        <dbReference type="EMBL" id="KAJ0100527.1"/>
    </source>
</evidence>
<comment type="caution">
    <text evidence="1">The sequence shown here is derived from an EMBL/GenBank/DDBJ whole genome shotgun (WGS) entry which is preliminary data.</text>
</comment>
<dbReference type="EMBL" id="CM047900">
    <property type="protein sequence ID" value="KAJ0100527.1"/>
    <property type="molecule type" value="Genomic_DNA"/>
</dbReference>
<dbReference type="Proteomes" id="UP001164250">
    <property type="component" value="Chromosome 4"/>
</dbReference>